<accession>N9HH03</accession>
<feature type="domain" description="Glycosyl transferase family 1" evidence="1">
    <location>
        <begin position="168"/>
        <end position="337"/>
    </location>
</feature>
<gene>
    <name evidence="3" type="ORF">F923_02659</name>
</gene>
<dbReference type="RefSeq" id="WP_005108328.1">
    <property type="nucleotide sequence ID" value="NZ_KB849836.1"/>
</dbReference>
<proteinExistence type="predicted"/>
<evidence type="ECO:0000259" key="1">
    <source>
        <dbReference type="Pfam" id="PF00534"/>
    </source>
</evidence>
<dbReference type="HOGENOM" id="CLU_009583_2_5_6"/>
<sequence length="366" mass="40849">MRVVLLSSASSIHTLQWANHLVELGLGVHIISQHPAALSFPKYIPVHILPFKGFLGYFLNILALKKFLKEIKPDLLNVHYASGYGTTARLVNFHPYVLSVWGSDVFEFPYRSFFHKWLLCKNLNSADMIASTSLSMASQTKLFVNNKKIEITPFGVNLDKFHPSNFMQNSNTKSICIGTVKTLKHVYGIDILLEALSIVYMDMKNEFPQLSNQLKFKIVGGGTDIDELKKLAIKLGIDHITQFTGPVSHEDVPGELNQLDIYVALSRQESFGVAVVEAQAMGIPVVVSNIGGLPEVVKNGQTGFIVDSENPQQAATAIKKLILDTELRNSMSDQARQFVHTHFSWPSCAKKMSQVYQNTLNIFKAR</sequence>
<dbReference type="GO" id="GO:0016757">
    <property type="term" value="F:glycosyltransferase activity"/>
    <property type="evidence" value="ECO:0007669"/>
    <property type="project" value="InterPro"/>
</dbReference>
<dbReference type="Pfam" id="PF13477">
    <property type="entry name" value="Glyco_trans_4_2"/>
    <property type="match status" value="1"/>
</dbReference>
<protein>
    <recommendedName>
        <fullName evidence="5">Glycosyl transferase family 1 domain-containing protein</fullName>
    </recommendedName>
</protein>
<dbReference type="SUPFAM" id="SSF53756">
    <property type="entry name" value="UDP-Glycosyltransferase/glycogen phosphorylase"/>
    <property type="match status" value="1"/>
</dbReference>
<dbReference type="GO" id="GO:1901135">
    <property type="term" value="P:carbohydrate derivative metabolic process"/>
    <property type="evidence" value="ECO:0007669"/>
    <property type="project" value="UniProtKB-ARBA"/>
</dbReference>
<dbReference type="PATRIC" id="fig|1217668.3.peg.2603"/>
<dbReference type="EMBL" id="APQU01000018">
    <property type="protein sequence ID" value="ENW28499.1"/>
    <property type="molecule type" value="Genomic_DNA"/>
</dbReference>
<dbReference type="InterPro" id="IPR028098">
    <property type="entry name" value="Glyco_trans_4-like_N"/>
</dbReference>
<evidence type="ECO:0000313" key="4">
    <source>
        <dbReference type="Proteomes" id="UP000018416"/>
    </source>
</evidence>
<dbReference type="PANTHER" id="PTHR12526:SF638">
    <property type="entry name" value="SPORE COAT PROTEIN SA"/>
    <property type="match status" value="1"/>
</dbReference>
<evidence type="ECO:0008006" key="5">
    <source>
        <dbReference type="Google" id="ProtNLM"/>
    </source>
</evidence>
<name>N9HH03_ACILW</name>
<comment type="caution">
    <text evidence="3">The sequence shown here is derived from an EMBL/GenBank/DDBJ whole genome shotgun (WGS) entry which is preliminary data.</text>
</comment>
<evidence type="ECO:0000259" key="2">
    <source>
        <dbReference type="Pfam" id="PF13477"/>
    </source>
</evidence>
<dbReference type="PANTHER" id="PTHR12526">
    <property type="entry name" value="GLYCOSYLTRANSFERASE"/>
    <property type="match status" value="1"/>
</dbReference>
<feature type="domain" description="Glycosyltransferase subfamily 4-like N-terminal" evidence="2">
    <location>
        <begin position="2"/>
        <end position="133"/>
    </location>
</feature>
<dbReference type="Gene3D" id="3.40.50.2000">
    <property type="entry name" value="Glycogen Phosphorylase B"/>
    <property type="match status" value="2"/>
</dbReference>
<dbReference type="Pfam" id="PF00534">
    <property type="entry name" value="Glycos_transf_1"/>
    <property type="match status" value="1"/>
</dbReference>
<dbReference type="AlphaFoldDB" id="N9HH03"/>
<dbReference type="InterPro" id="IPR001296">
    <property type="entry name" value="Glyco_trans_1"/>
</dbReference>
<reference evidence="3 4" key="1">
    <citation type="submission" date="2013-02" db="EMBL/GenBank/DDBJ databases">
        <title>The Genome Sequence of Acinetobacter lwoffii NIPH 478.</title>
        <authorList>
            <consortium name="The Broad Institute Genome Sequencing Platform"/>
            <consortium name="The Broad Institute Genome Sequencing Center for Infectious Disease"/>
            <person name="Cerqueira G."/>
            <person name="Feldgarden M."/>
            <person name="Courvalin P."/>
            <person name="Perichon B."/>
            <person name="Grillot-Courvalin C."/>
            <person name="Clermont D."/>
            <person name="Rocha E."/>
            <person name="Yoon E.-J."/>
            <person name="Nemec A."/>
            <person name="Walker B."/>
            <person name="Young S.K."/>
            <person name="Zeng Q."/>
            <person name="Gargeya S."/>
            <person name="Fitzgerald M."/>
            <person name="Haas B."/>
            <person name="Abouelleil A."/>
            <person name="Alvarado L."/>
            <person name="Arachchi H.M."/>
            <person name="Berlin A.M."/>
            <person name="Chapman S.B."/>
            <person name="Dewar J."/>
            <person name="Goldberg J."/>
            <person name="Griggs A."/>
            <person name="Gujja S."/>
            <person name="Hansen M."/>
            <person name="Howarth C."/>
            <person name="Imamovic A."/>
            <person name="Larimer J."/>
            <person name="McCowan C."/>
            <person name="Murphy C."/>
            <person name="Neiman D."/>
            <person name="Pearson M."/>
            <person name="Priest M."/>
            <person name="Roberts A."/>
            <person name="Saif S."/>
            <person name="Shea T."/>
            <person name="Sisk P."/>
            <person name="Sykes S."/>
            <person name="Wortman J."/>
            <person name="Nusbaum C."/>
            <person name="Birren B."/>
        </authorList>
    </citation>
    <scope>NUCLEOTIDE SEQUENCE [LARGE SCALE GENOMIC DNA]</scope>
    <source>
        <strain evidence="3 4">NIPH 478</strain>
    </source>
</reference>
<organism evidence="3 4">
    <name type="scientific">Acinetobacter lwoffii NIPH 478</name>
    <dbReference type="NCBI Taxonomy" id="1217668"/>
    <lineage>
        <taxon>Bacteria</taxon>
        <taxon>Pseudomonadati</taxon>
        <taxon>Pseudomonadota</taxon>
        <taxon>Gammaproteobacteria</taxon>
        <taxon>Moraxellales</taxon>
        <taxon>Moraxellaceae</taxon>
        <taxon>Acinetobacter</taxon>
    </lineage>
</organism>
<evidence type="ECO:0000313" key="3">
    <source>
        <dbReference type="EMBL" id="ENW28499.1"/>
    </source>
</evidence>
<dbReference type="Proteomes" id="UP000018416">
    <property type="component" value="Unassembled WGS sequence"/>
</dbReference>